<keyword evidence="1" id="KW-0812">Transmembrane</keyword>
<protein>
    <submittedName>
        <fullName evidence="3">Uncharacterized protein</fullName>
    </submittedName>
</protein>
<evidence type="ECO:0000313" key="3">
    <source>
        <dbReference type="EMBL" id="XAG79198.1"/>
    </source>
</evidence>
<feature type="transmembrane region" description="Helical" evidence="1">
    <location>
        <begin position="14"/>
        <end position="34"/>
    </location>
</feature>
<reference evidence="3" key="1">
    <citation type="submission" date="2022-03" db="EMBL/GenBank/DDBJ databases">
        <title>Sea Food Isolates.</title>
        <authorList>
            <person name="Li c."/>
        </authorList>
    </citation>
    <scope>NUCLEOTIDE SEQUENCE</scope>
    <source>
        <strain evidence="3">19NY03SH02</strain>
    </source>
</reference>
<dbReference type="EMBL" id="CP095354">
    <property type="protein sequence ID" value="XAG79188.1"/>
    <property type="molecule type" value="Genomic_DNA"/>
</dbReference>
<evidence type="ECO:0000256" key="1">
    <source>
        <dbReference type="SAM" id="Phobius"/>
    </source>
</evidence>
<sequence>MEVTEFWSTLNTELLIEIMGVCFSSFAIGYATGLKWWSLRRFAHAAT</sequence>
<dbReference type="EMBL" id="CP095354">
    <property type="protein sequence ID" value="XAG79198.1"/>
    <property type="molecule type" value="Genomic_DNA"/>
</dbReference>
<gene>
    <name evidence="2" type="ORF">MRN14_11815</name>
    <name evidence="3" type="ORF">MRN14_11865</name>
</gene>
<keyword evidence="1" id="KW-0472">Membrane</keyword>
<organism evidence="3">
    <name type="scientific">bacterium 19NY03SH02</name>
    <dbReference type="NCBI Taxonomy" id="2920631"/>
    <lineage>
        <taxon>Bacteria</taxon>
    </lineage>
</organism>
<dbReference type="AlphaFoldDB" id="A0AAU6UXL3"/>
<accession>A0AAU6UXL3</accession>
<evidence type="ECO:0000313" key="2">
    <source>
        <dbReference type="EMBL" id="XAG79188.1"/>
    </source>
</evidence>
<name>A0AAU6UXL3_UNCXX</name>
<keyword evidence="1" id="KW-1133">Transmembrane helix</keyword>
<proteinExistence type="predicted"/>